<keyword evidence="1" id="KW-1133">Transmembrane helix</keyword>
<evidence type="ECO:0000313" key="3">
    <source>
        <dbReference type="Proteomes" id="UP000270219"/>
    </source>
</evidence>
<reference evidence="2 3" key="1">
    <citation type="submission" date="2018-10" db="EMBL/GenBank/DDBJ databases">
        <title>Oceanobacillus sp. YLB-02 draft genome.</title>
        <authorList>
            <person name="Yu L."/>
        </authorList>
    </citation>
    <scope>NUCLEOTIDE SEQUENCE [LARGE SCALE GENOMIC DNA]</scope>
    <source>
        <strain evidence="2 3">YLB-02</strain>
    </source>
</reference>
<dbReference type="EMBL" id="RCHR01000007">
    <property type="protein sequence ID" value="RLL41754.1"/>
    <property type="molecule type" value="Genomic_DNA"/>
</dbReference>
<feature type="transmembrane region" description="Helical" evidence="1">
    <location>
        <begin position="67"/>
        <end position="95"/>
    </location>
</feature>
<protein>
    <submittedName>
        <fullName evidence="2">DUF1189 domain-containing protein</fullName>
    </submittedName>
</protein>
<evidence type="ECO:0000256" key="1">
    <source>
        <dbReference type="SAM" id="Phobius"/>
    </source>
</evidence>
<keyword evidence="1" id="KW-0472">Membrane</keyword>
<feature type="transmembrane region" description="Helical" evidence="1">
    <location>
        <begin position="25"/>
        <end position="47"/>
    </location>
</feature>
<sequence>MIFWRVLVNSIKLPKKDAMFQLNRVGLDIAVVYNFILIFIISIPSLIERLTISNGFGSEMNVAFTFIYFFMFYYLPLTVIIFITLSLIAYIGSLIAKIMKRKLHYSLLWKMCSFTTTIPFLLYIVLSLAFPVNDIYLFAAFLYTIILLVRMISIYPKRRERK</sequence>
<proteinExistence type="predicted"/>
<dbReference type="Proteomes" id="UP000270219">
    <property type="component" value="Unassembled WGS sequence"/>
</dbReference>
<accession>A0A498D797</accession>
<organism evidence="2 3">
    <name type="scientific">Oceanobacillus piezotolerans</name>
    <dbReference type="NCBI Taxonomy" id="2448030"/>
    <lineage>
        <taxon>Bacteria</taxon>
        <taxon>Bacillati</taxon>
        <taxon>Bacillota</taxon>
        <taxon>Bacilli</taxon>
        <taxon>Bacillales</taxon>
        <taxon>Bacillaceae</taxon>
        <taxon>Oceanobacillus</taxon>
    </lineage>
</organism>
<feature type="transmembrane region" description="Helical" evidence="1">
    <location>
        <begin position="135"/>
        <end position="155"/>
    </location>
</feature>
<name>A0A498D797_9BACI</name>
<gene>
    <name evidence="2" type="ORF">D8M04_16940</name>
</gene>
<dbReference type="RefSeq" id="WP_121524594.1">
    <property type="nucleotide sequence ID" value="NZ_RCHR01000007.1"/>
</dbReference>
<feature type="transmembrane region" description="Helical" evidence="1">
    <location>
        <begin position="107"/>
        <end position="129"/>
    </location>
</feature>
<keyword evidence="3" id="KW-1185">Reference proteome</keyword>
<dbReference type="Pfam" id="PF06691">
    <property type="entry name" value="DUF1189"/>
    <property type="match status" value="1"/>
</dbReference>
<dbReference type="InterPro" id="IPR009574">
    <property type="entry name" value="DUF1189"/>
</dbReference>
<dbReference type="AlphaFoldDB" id="A0A498D797"/>
<comment type="caution">
    <text evidence="2">The sequence shown here is derived from an EMBL/GenBank/DDBJ whole genome shotgun (WGS) entry which is preliminary data.</text>
</comment>
<dbReference type="OrthoDB" id="2884954at2"/>
<keyword evidence="1" id="KW-0812">Transmembrane</keyword>
<evidence type="ECO:0000313" key="2">
    <source>
        <dbReference type="EMBL" id="RLL41754.1"/>
    </source>
</evidence>